<gene>
    <name evidence="3" type="ORF">LCGC14_0205240</name>
</gene>
<accession>A0A0F9X1Y3</accession>
<sequence length="424" mass="43679">MRQDVKMGIVVGGLVLVGALIWFATRADSTPTPQPGGDTSIGLQLNDQVDQADPLDGGPEGAESDTEADAGGLGPVGPTGFETETVTPRIRGVTGDDRRADPGAGPGIDPGPGPEAAGGAAPIDTETAEDVRGTARLPGGLGSDASYTDTGPGLDAGTSDPPSGGGSGTGPPSGGEGRPVGVASGRTPPTQPATTYTVVDGDRGFWGIAVKVYGKGKYGTLIARANPGVESTMLRPGQKLKIPSLPTKPSAEEIRRRKLAEAPPDSTTYTIQAGDSGGYWGIAEKLYGDGRFWPIIANANKDIDPNLLRAGQILVIPPKKDSATRPSTEGTRPASEIDEAGRRIYTVLSGDKGFWDVAKKMYNKGSLYPAIAQANPDVDPTQLQPGQKLVVPSLEEAERIVGSSEPETPSGPIEDEPEGLPVYD</sequence>
<dbReference type="SMART" id="SM00257">
    <property type="entry name" value="LysM"/>
    <property type="match status" value="3"/>
</dbReference>
<dbReference type="Pfam" id="PF01476">
    <property type="entry name" value="LysM"/>
    <property type="match status" value="3"/>
</dbReference>
<organism evidence="3">
    <name type="scientific">marine sediment metagenome</name>
    <dbReference type="NCBI Taxonomy" id="412755"/>
    <lineage>
        <taxon>unclassified sequences</taxon>
        <taxon>metagenomes</taxon>
        <taxon>ecological metagenomes</taxon>
    </lineage>
</organism>
<dbReference type="Gene3D" id="3.10.350.10">
    <property type="entry name" value="LysM domain"/>
    <property type="match status" value="3"/>
</dbReference>
<dbReference type="PROSITE" id="PS51782">
    <property type="entry name" value="LYSM"/>
    <property type="match status" value="3"/>
</dbReference>
<feature type="region of interest" description="Disordered" evidence="1">
    <location>
        <begin position="395"/>
        <end position="424"/>
    </location>
</feature>
<evidence type="ECO:0000256" key="1">
    <source>
        <dbReference type="SAM" id="MobiDB-lite"/>
    </source>
</evidence>
<evidence type="ECO:0000313" key="3">
    <source>
        <dbReference type="EMBL" id="KKN92781.1"/>
    </source>
</evidence>
<dbReference type="EMBL" id="LAZR01000092">
    <property type="protein sequence ID" value="KKN92781.1"/>
    <property type="molecule type" value="Genomic_DNA"/>
</dbReference>
<feature type="domain" description="LysM" evidence="2">
    <location>
        <begin position="343"/>
        <end position="391"/>
    </location>
</feature>
<protein>
    <recommendedName>
        <fullName evidence="2">LysM domain-containing protein</fullName>
    </recommendedName>
</protein>
<feature type="domain" description="LysM" evidence="2">
    <location>
        <begin position="194"/>
        <end position="242"/>
    </location>
</feature>
<dbReference type="PANTHER" id="PTHR34700">
    <property type="entry name" value="POTASSIUM BINDING PROTEIN KBP"/>
    <property type="match status" value="1"/>
</dbReference>
<dbReference type="InterPro" id="IPR018392">
    <property type="entry name" value="LysM"/>
</dbReference>
<dbReference type="AlphaFoldDB" id="A0A0F9X1Y3"/>
<reference evidence="3" key="1">
    <citation type="journal article" date="2015" name="Nature">
        <title>Complex archaea that bridge the gap between prokaryotes and eukaryotes.</title>
        <authorList>
            <person name="Spang A."/>
            <person name="Saw J.H."/>
            <person name="Jorgensen S.L."/>
            <person name="Zaremba-Niedzwiedzka K."/>
            <person name="Martijn J."/>
            <person name="Lind A.E."/>
            <person name="van Eijk R."/>
            <person name="Schleper C."/>
            <person name="Guy L."/>
            <person name="Ettema T.J."/>
        </authorList>
    </citation>
    <scope>NUCLEOTIDE SEQUENCE</scope>
</reference>
<dbReference type="InterPro" id="IPR052196">
    <property type="entry name" value="Bact_Kbp"/>
</dbReference>
<comment type="caution">
    <text evidence="3">The sequence shown here is derived from an EMBL/GenBank/DDBJ whole genome shotgun (WGS) entry which is preliminary data.</text>
</comment>
<dbReference type="InterPro" id="IPR036779">
    <property type="entry name" value="LysM_dom_sf"/>
</dbReference>
<feature type="region of interest" description="Disordered" evidence="1">
    <location>
        <begin position="133"/>
        <end position="198"/>
    </location>
</feature>
<feature type="region of interest" description="Disordered" evidence="1">
    <location>
        <begin position="49"/>
        <end position="121"/>
    </location>
</feature>
<proteinExistence type="predicted"/>
<name>A0A0F9X1Y3_9ZZZZ</name>
<dbReference type="PANTHER" id="PTHR34700:SF4">
    <property type="entry name" value="PHAGE-LIKE ELEMENT PBSX PROTEIN XKDP"/>
    <property type="match status" value="1"/>
</dbReference>
<dbReference type="CDD" id="cd00118">
    <property type="entry name" value="LysM"/>
    <property type="match status" value="3"/>
</dbReference>
<feature type="domain" description="LysM" evidence="2">
    <location>
        <begin position="267"/>
        <end position="316"/>
    </location>
</feature>
<feature type="compositionally biased region" description="Gly residues" evidence="1">
    <location>
        <begin position="163"/>
        <end position="178"/>
    </location>
</feature>
<evidence type="ECO:0000259" key="2">
    <source>
        <dbReference type="PROSITE" id="PS51782"/>
    </source>
</evidence>